<evidence type="ECO:0000256" key="6">
    <source>
        <dbReference type="SAM" id="Phobius"/>
    </source>
</evidence>
<dbReference type="KEGG" id="samy:DB32_003567"/>
<gene>
    <name evidence="7" type="ORF">DB32_003567</name>
</gene>
<dbReference type="RefSeq" id="WP_053233596.1">
    <property type="nucleotide sequence ID" value="NZ_CP011125.1"/>
</dbReference>
<dbReference type="STRING" id="927083.DB32_003567"/>
<dbReference type="GO" id="GO:0140359">
    <property type="term" value="F:ABC-type transporter activity"/>
    <property type="evidence" value="ECO:0007669"/>
    <property type="project" value="InterPro"/>
</dbReference>
<keyword evidence="3 6" id="KW-0812">Transmembrane</keyword>
<evidence type="ECO:0000256" key="1">
    <source>
        <dbReference type="ARBA" id="ARBA00004651"/>
    </source>
</evidence>
<dbReference type="AlphaFoldDB" id="A0A0F6W3B4"/>
<sequence>MWTIAKREIVSFFVSPLAYVVLTAWMVICGFEFYLLAAFAAGQPLTAGAASEGLLAQYFGGTTLFYMPLLVIVPLLTMRLIAEESRAGTIEPLLTAPVSETAIVLGKFVAAMVFWSALFVPTLMYAWLTSRFGDVDLGALGATYFGLLLLGLSWMSVGTLMSAIGRNQIVAAMLTFLAVAGHFMIGLGQFVFPDDGAREVFEYVSVWGQMSAFATGVVDTRYLVWDLSTAALALFVAVRVLEARRYEG</sequence>
<reference evidence="7 8" key="1">
    <citation type="submission" date="2015-03" db="EMBL/GenBank/DDBJ databases">
        <title>Genome assembly of Sandaracinus amylolyticus DSM 53668.</title>
        <authorList>
            <person name="Sharma G."/>
            <person name="Subramanian S."/>
        </authorList>
    </citation>
    <scope>NUCLEOTIDE SEQUENCE [LARGE SCALE GENOMIC DNA]</scope>
    <source>
        <strain evidence="7 8">DSM 53668</strain>
    </source>
</reference>
<dbReference type="PANTHER" id="PTHR30294">
    <property type="entry name" value="MEMBRANE COMPONENT OF ABC TRANSPORTER YHHJ-RELATED"/>
    <property type="match status" value="1"/>
</dbReference>
<accession>A0A0F6W3B4</accession>
<feature type="transmembrane region" description="Helical" evidence="6">
    <location>
        <begin position="169"/>
        <end position="192"/>
    </location>
</feature>
<dbReference type="EMBL" id="CP011125">
    <property type="protein sequence ID" value="AKF06418.1"/>
    <property type="molecule type" value="Genomic_DNA"/>
</dbReference>
<protein>
    <submittedName>
        <fullName evidence="7">Gliding motility protein GldF</fullName>
    </submittedName>
</protein>
<organism evidence="7 8">
    <name type="scientific">Sandaracinus amylolyticus</name>
    <dbReference type="NCBI Taxonomy" id="927083"/>
    <lineage>
        <taxon>Bacteria</taxon>
        <taxon>Pseudomonadati</taxon>
        <taxon>Myxococcota</taxon>
        <taxon>Polyangia</taxon>
        <taxon>Polyangiales</taxon>
        <taxon>Sandaracinaceae</taxon>
        <taxon>Sandaracinus</taxon>
    </lineage>
</organism>
<dbReference type="Proteomes" id="UP000034883">
    <property type="component" value="Chromosome"/>
</dbReference>
<feature type="transmembrane region" description="Helical" evidence="6">
    <location>
        <begin position="222"/>
        <end position="241"/>
    </location>
</feature>
<keyword evidence="8" id="KW-1185">Reference proteome</keyword>
<dbReference type="PANTHER" id="PTHR30294:SF29">
    <property type="entry name" value="MULTIDRUG ABC TRANSPORTER PERMEASE YBHS-RELATED"/>
    <property type="match status" value="1"/>
</dbReference>
<dbReference type="GO" id="GO:0005886">
    <property type="term" value="C:plasma membrane"/>
    <property type="evidence" value="ECO:0007669"/>
    <property type="project" value="UniProtKB-SubCell"/>
</dbReference>
<keyword evidence="5 6" id="KW-0472">Membrane</keyword>
<name>A0A0F6W3B4_9BACT</name>
<keyword evidence="4 6" id="KW-1133">Transmembrane helix</keyword>
<evidence type="ECO:0000256" key="3">
    <source>
        <dbReference type="ARBA" id="ARBA00022692"/>
    </source>
</evidence>
<proteinExistence type="predicted"/>
<feature type="transmembrane region" description="Helical" evidence="6">
    <location>
        <begin position="108"/>
        <end position="127"/>
    </location>
</feature>
<comment type="subcellular location">
    <subcellularLocation>
        <location evidence="1">Cell membrane</location>
        <topology evidence="1">Multi-pass membrane protein</topology>
    </subcellularLocation>
</comment>
<evidence type="ECO:0000256" key="2">
    <source>
        <dbReference type="ARBA" id="ARBA00022475"/>
    </source>
</evidence>
<feature type="transmembrane region" description="Helical" evidence="6">
    <location>
        <begin position="55"/>
        <end position="76"/>
    </location>
</feature>
<evidence type="ECO:0000313" key="8">
    <source>
        <dbReference type="Proteomes" id="UP000034883"/>
    </source>
</evidence>
<dbReference type="Pfam" id="PF12679">
    <property type="entry name" value="ABC2_membrane_2"/>
    <property type="match status" value="1"/>
</dbReference>
<keyword evidence="2" id="KW-1003">Cell membrane</keyword>
<evidence type="ECO:0000256" key="5">
    <source>
        <dbReference type="ARBA" id="ARBA00023136"/>
    </source>
</evidence>
<evidence type="ECO:0000313" key="7">
    <source>
        <dbReference type="EMBL" id="AKF06418.1"/>
    </source>
</evidence>
<feature type="transmembrane region" description="Helical" evidence="6">
    <location>
        <begin position="12"/>
        <end position="35"/>
    </location>
</feature>
<evidence type="ECO:0000256" key="4">
    <source>
        <dbReference type="ARBA" id="ARBA00022989"/>
    </source>
</evidence>
<feature type="transmembrane region" description="Helical" evidence="6">
    <location>
        <begin position="139"/>
        <end position="157"/>
    </location>
</feature>
<dbReference type="InterPro" id="IPR051449">
    <property type="entry name" value="ABC-2_transporter_component"/>
</dbReference>